<accession>A0A9P1NR80</accession>
<evidence type="ECO:0000256" key="1">
    <source>
        <dbReference type="SAM" id="MobiDB-lite"/>
    </source>
</evidence>
<dbReference type="KEGG" id="abs:AZOBR_p330006"/>
<reference evidence="2 3" key="1">
    <citation type="journal article" date="2011" name="PLoS Genet.">
        <title>Azospirillum genomes reveal transition of bacteria from aquatic to terrestrial environments.</title>
        <authorList>
            <person name="Wisniewski-Dye F."/>
            <person name="Borziak K."/>
            <person name="Khalsa-Moyers G."/>
            <person name="Alexandre G."/>
            <person name="Sukharnikov L.O."/>
            <person name="Wuichet K."/>
            <person name="Hurst G.B."/>
            <person name="McDonald W.H."/>
            <person name="Robertson J.S."/>
            <person name="Barbe V."/>
            <person name="Calteau A."/>
            <person name="Rouy Z."/>
            <person name="Mangenot S."/>
            <person name="Prigent-Combaret C."/>
            <person name="Normand P."/>
            <person name="Boyer M."/>
            <person name="Siguier P."/>
            <person name="Dessaux Y."/>
            <person name="Elmerich C."/>
            <person name="Condemine G."/>
            <person name="Krishnen G."/>
            <person name="Kennedy I."/>
            <person name="Paterson A.H."/>
            <person name="Gonzalez V."/>
            <person name="Mavingui P."/>
            <person name="Zhulin I.B."/>
        </authorList>
    </citation>
    <scope>NUCLEOTIDE SEQUENCE [LARGE SCALE GENOMIC DNA]</scope>
    <source>
        <strain evidence="2 3">Sp245</strain>
    </source>
</reference>
<evidence type="ECO:0000313" key="2">
    <source>
        <dbReference type="EMBL" id="CCD02605.1"/>
    </source>
</evidence>
<evidence type="ECO:0000313" key="3">
    <source>
        <dbReference type="Proteomes" id="UP000007319"/>
    </source>
</evidence>
<keyword evidence="3" id="KW-1185">Reference proteome</keyword>
<dbReference type="AlphaFoldDB" id="A0A9P1NR80"/>
<organism evidence="2 3">
    <name type="scientific">Azospirillum baldaniorum</name>
    <dbReference type="NCBI Taxonomy" id="1064539"/>
    <lineage>
        <taxon>Bacteria</taxon>
        <taxon>Pseudomonadati</taxon>
        <taxon>Pseudomonadota</taxon>
        <taxon>Alphaproteobacteria</taxon>
        <taxon>Rhodospirillales</taxon>
        <taxon>Azospirillaceae</taxon>
        <taxon>Azospirillum</taxon>
    </lineage>
</organism>
<feature type="compositionally biased region" description="Polar residues" evidence="1">
    <location>
        <begin position="1"/>
        <end position="14"/>
    </location>
</feature>
<gene>
    <name evidence="2" type="ORF">AZOBR_p330006</name>
</gene>
<dbReference type="EMBL" id="HE577330">
    <property type="protein sequence ID" value="CCD02605.1"/>
    <property type="molecule type" value="Genomic_DNA"/>
</dbReference>
<proteinExistence type="predicted"/>
<sequence>MSSGKPSSTLSPTQRIPGESAWTTNVRL</sequence>
<feature type="region of interest" description="Disordered" evidence="1">
    <location>
        <begin position="1"/>
        <end position="28"/>
    </location>
</feature>
<keyword evidence="2" id="KW-0614">Plasmid</keyword>
<name>A0A9P1NR80_9PROT</name>
<geneLocation type="plasmid" evidence="2 3">
    <name>AZOBR_p3</name>
</geneLocation>
<protein>
    <submittedName>
        <fullName evidence="2">Uncharacterized protein</fullName>
    </submittedName>
</protein>
<dbReference type="Proteomes" id="UP000007319">
    <property type="component" value="Plasmid AZOBR_p3"/>
</dbReference>